<proteinExistence type="inferred from homology"/>
<comment type="subunit">
    <text evidence="2">Monomer. Binds 30S ribosomal subunits, but not 50S ribosomal subunits or 70S ribosomes.</text>
</comment>
<name>A0A286RA71_9BACT</name>
<dbReference type="EMBL" id="CP018477">
    <property type="protein sequence ID" value="ASV72851.1"/>
    <property type="molecule type" value="Genomic_DNA"/>
</dbReference>
<dbReference type="HAMAP" id="MF_00003">
    <property type="entry name" value="RbfA"/>
    <property type="match status" value="1"/>
</dbReference>
<protein>
    <recommendedName>
        <fullName evidence="2">Ribosome-binding factor A</fullName>
    </recommendedName>
</protein>
<evidence type="ECO:0000313" key="5">
    <source>
        <dbReference type="Proteomes" id="UP000215086"/>
    </source>
</evidence>
<dbReference type="RefSeq" id="WP_095413651.1">
    <property type="nucleotide sequence ID" value="NZ_CP018477.1"/>
</dbReference>
<dbReference type="InterPro" id="IPR000238">
    <property type="entry name" value="RbfA"/>
</dbReference>
<evidence type="ECO:0000256" key="3">
    <source>
        <dbReference type="SAM" id="MobiDB-lite"/>
    </source>
</evidence>
<dbReference type="NCBIfam" id="TIGR00082">
    <property type="entry name" value="rbfA"/>
    <property type="match status" value="1"/>
</dbReference>
<keyword evidence="2" id="KW-0963">Cytoplasm</keyword>
<accession>A0A286RA71</accession>
<dbReference type="InterPro" id="IPR015946">
    <property type="entry name" value="KH_dom-like_a/b"/>
</dbReference>
<evidence type="ECO:0000256" key="2">
    <source>
        <dbReference type="HAMAP-Rule" id="MF_00003"/>
    </source>
</evidence>
<organism evidence="4 5">
    <name type="scientific">Thermogutta terrifontis</name>
    <dbReference type="NCBI Taxonomy" id="1331910"/>
    <lineage>
        <taxon>Bacteria</taxon>
        <taxon>Pseudomonadati</taxon>
        <taxon>Planctomycetota</taxon>
        <taxon>Planctomycetia</taxon>
        <taxon>Pirellulales</taxon>
        <taxon>Thermoguttaceae</taxon>
        <taxon>Thermogutta</taxon>
    </lineage>
</organism>
<comment type="similarity">
    <text evidence="2">Belongs to the RbfA family.</text>
</comment>
<dbReference type="Gene3D" id="3.30.300.20">
    <property type="match status" value="1"/>
</dbReference>
<evidence type="ECO:0000313" key="4">
    <source>
        <dbReference type="EMBL" id="ASV72851.1"/>
    </source>
</evidence>
<keyword evidence="5" id="KW-1185">Reference proteome</keyword>
<feature type="region of interest" description="Disordered" evidence="3">
    <location>
        <begin position="115"/>
        <end position="165"/>
    </location>
</feature>
<dbReference type="Proteomes" id="UP000215086">
    <property type="component" value="Chromosome"/>
</dbReference>
<comment type="subcellular location">
    <subcellularLocation>
        <location evidence="2">Cytoplasm</location>
    </subcellularLocation>
</comment>
<dbReference type="GO" id="GO:0005829">
    <property type="term" value="C:cytosol"/>
    <property type="evidence" value="ECO:0007669"/>
    <property type="project" value="TreeGrafter"/>
</dbReference>
<evidence type="ECO:0000256" key="1">
    <source>
        <dbReference type="ARBA" id="ARBA00022517"/>
    </source>
</evidence>
<keyword evidence="1 2" id="KW-0690">Ribosome biogenesis</keyword>
<dbReference type="PANTHER" id="PTHR33515">
    <property type="entry name" value="RIBOSOME-BINDING FACTOR A, CHLOROPLASTIC-RELATED"/>
    <property type="match status" value="1"/>
</dbReference>
<dbReference type="SUPFAM" id="SSF89919">
    <property type="entry name" value="Ribosome-binding factor A, RbfA"/>
    <property type="match status" value="1"/>
</dbReference>
<dbReference type="InterPro" id="IPR023799">
    <property type="entry name" value="RbfA_dom_sf"/>
</dbReference>
<dbReference type="PANTHER" id="PTHR33515:SF1">
    <property type="entry name" value="RIBOSOME-BINDING FACTOR A, CHLOROPLASTIC-RELATED"/>
    <property type="match status" value="1"/>
</dbReference>
<dbReference type="GO" id="GO:0043024">
    <property type="term" value="F:ribosomal small subunit binding"/>
    <property type="evidence" value="ECO:0007669"/>
    <property type="project" value="TreeGrafter"/>
</dbReference>
<gene>
    <name evidence="2" type="primary">rbfA</name>
    <name evidence="4" type="ORF">THTE_0249</name>
</gene>
<dbReference type="AlphaFoldDB" id="A0A286RA71"/>
<dbReference type="OrthoDB" id="307788at2"/>
<dbReference type="GO" id="GO:0030490">
    <property type="term" value="P:maturation of SSU-rRNA"/>
    <property type="evidence" value="ECO:0007669"/>
    <property type="project" value="UniProtKB-UniRule"/>
</dbReference>
<sequence length="165" mass="18119">MSSRRALKLAEAVRHVVSSAILFELKDPRVRDVTVTYVEVSEDLRFAKVHVSVMGDEKRQRLTLRGLQSAAGFLQAKCAEKIETRWTPKLTFVLDQGVKHSIEISRILAEVLPRPAAADEGKPSAEEETETAPDSNAESVVPDSSADKREIAEASSEPESHPQSA</sequence>
<dbReference type="Pfam" id="PF02033">
    <property type="entry name" value="RBFA"/>
    <property type="match status" value="1"/>
</dbReference>
<comment type="function">
    <text evidence="2">One of several proteins that assist in the late maturation steps of the functional core of the 30S ribosomal subunit. Associates with free 30S ribosomal subunits (but not with 30S subunits that are part of 70S ribosomes or polysomes). Required for efficient processing of 16S rRNA. May interact with the 5'-terminal helix region of 16S rRNA.</text>
</comment>
<reference evidence="4 5" key="1">
    <citation type="journal article" name="Front. Microbiol.">
        <title>Sugar Metabolism of the First Thermophilic Planctomycete Thermogutta terrifontis: Comparative Genomic and Transcriptomic Approaches.</title>
        <authorList>
            <person name="Elcheninov A.G."/>
            <person name="Menzel P."/>
            <person name="Gudbergsdottir S.R."/>
            <person name="Slesarev A.I."/>
            <person name="Kadnikov V.V."/>
            <person name="Krogh A."/>
            <person name="Bonch-Osmolovskaya E.A."/>
            <person name="Peng X."/>
            <person name="Kublanov I.V."/>
        </authorList>
    </citation>
    <scope>NUCLEOTIDE SEQUENCE [LARGE SCALE GENOMIC DNA]</scope>
    <source>
        <strain evidence="4 5">R1</strain>
    </source>
</reference>
<dbReference type="KEGG" id="ttf:THTE_0249"/>